<dbReference type="InterPro" id="IPR004680">
    <property type="entry name" value="Cit_transptr-like_dom"/>
</dbReference>
<keyword evidence="6 9" id="KW-1133">Transmembrane helix</keyword>
<dbReference type="AlphaFoldDB" id="A0A7S3ZBV6"/>
<organism evidence="11">
    <name type="scientific">Lotharella globosa</name>
    <dbReference type="NCBI Taxonomy" id="91324"/>
    <lineage>
        <taxon>Eukaryota</taxon>
        <taxon>Sar</taxon>
        <taxon>Rhizaria</taxon>
        <taxon>Cercozoa</taxon>
        <taxon>Chlorarachniophyceae</taxon>
        <taxon>Lotharella</taxon>
    </lineage>
</organism>
<reference evidence="11" key="1">
    <citation type="submission" date="2021-01" db="EMBL/GenBank/DDBJ databases">
        <authorList>
            <person name="Corre E."/>
            <person name="Pelletier E."/>
            <person name="Niang G."/>
            <person name="Scheremetjew M."/>
            <person name="Finn R."/>
            <person name="Kale V."/>
            <person name="Holt S."/>
            <person name="Cochrane G."/>
            <person name="Meng A."/>
            <person name="Brown T."/>
            <person name="Cohen L."/>
        </authorList>
    </citation>
    <scope>NUCLEOTIDE SEQUENCE</scope>
    <source>
        <strain evidence="11">CCCM811</strain>
    </source>
</reference>
<evidence type="ECO:0000259" key="10">
    <source>
        <dbReference type="Pfam" id="PF03600"/>
    </source>
</evidence>
<comment type="subcellular location">
    <subcellularLocation>
        <location evidence="1">Cell membrane</location>
        <topology evidence="1">Multi-pass membrane protein</topology>
    </subcellularLocation>
</comment>
<dbReference type="InterPro" id="IPR000802">
    <property type="entry name" value="Arsenical_pump_ArsB"/>
</dbReference>
<name>A0A7S3ZBV6_9EUKA</name>
<comment type="similarity">
    <text evidence="2">Belongs to the CitM (TC 2.A.11) transporter family.</text>
</comment>
<keyword evidence="5 9" id="KW-0812">Transmembrane</keyword>
<sequence>MADNGSPGQELSYTYHDWQTYVALAVFVCVWLLIFKSRWKCMPIGRPTSAIMGASMMVMVGILTPAESYASIDTGTLLLLLGLMMILGILESKGIVRTFVKVLMYGSVTPLGLLARVSMLSGIISAFIMNDGAALILSVVVVKICNKFTLPLAPYMMAMATSANIGSAATPLGNPKNMVVHSEAGISFVDFVRKMGLPALAGLVLNTLLITLYFRNQLGSSKFSKDPALSEDDSDNEDDAEDDETAEMNKEFAMMQKVSSMASTAINEDTPLMNRQTSFEPMQNRWMAKVTEVQLKTYQDIIDEDPDAKDIYDDVRKTGPQASSPVVDPGPALELASKFGYPVDPQVLAELDEDIKTETEQERKSVRGGAQPSHFADSLHTSAIAIVIVMMYVGFVLNFPLGWTTMAAAILLIVLERSAEGVYDIDWQILIYIIGMFVVITGVNKSPFTKVSWNVVKPLVTSKNPLISVGGFCLLVIVLSFIFTSIPTVLLVSPHLNSLEGPMQPYAWLLLAWSVTLCGNLTIFGSVAGVIASQKAEAAGESISFMTWFKFAFPATLLILGVGACILVTV</sequence>
<evidence type="ECO:0000256" key="3">
    <source>
        <dbReference type="ARBA" id="ARBA00022448"/>
    </source>
</evidence>
<dbReference type="GO" id="GO:0015105">
    <property type="term" value="F:arsenite transmembrane transporter activity"/>
    <property type="evidence" value="ECO:0007669"/>
    <property type="project" value="InterPro"/>
</dbReference>
<dbReference type="PRINTS" id="PR00758">
    <property type="entry name" value="ARSENICPUMP"/>
</dbReference>
<evidence type="ECO:0000256" key="5">
    <source>
        <dbReference type="ARBA" id="ARBA00022692"/>
    </source>
</evidence>
<keyword evidence="7 9" id="KW-0472">Membrane</keyword>
<evidence type="ECO:0000256" key="7">
    <source>
        <dbReference type="ARBA" id="ARBA00023136"/>
    </source>
</evidence>
<feature type="transmembrane region" description="Helical" evidence="9">
    <location>
        <begin position="383"/>
        <end position="415"/>
    </location>
</feature>
<dbReference type="EMBL" id="HBIV01043049">
    <property type="protein sequence ID" value="CAE0678448.1"/>
    <property type="molecule type" value="Transcribed_RNA"/>
</dbReference>
<evidence type="ECO:0000256" key="8">
    <source>
        <dbReference type="SAM" id="MobiDB-lite"/>
    </source>
</evidence>
<feature type="transmembrane region" description="Helical" evidence="9">
    <location>
        <begin position="72"/>
        <end position="90"/>
    </location>
</feature>
<feature type="compositionally biased region" description="Acidic residues" evidence="8">
    <location>
        <begin position="229"/>
        <end position="245"/>
    </location>
</feature>
<feature type="transmembrane region" description="Helical" evidence="9">
    <location>
        <begin position="427"/>
        <end position="444"/>
    </location>
</feature>
<feature type="domain" description="Citrate transporter-like" evidence="10">
    <location>
        <begin position="37"/>
        <end position="516"/>
    </location>
</feature>
<feature type="transmembrane region" description="Helical" evidence="9">
    <location>
        <begin position="102"/>
        <end position="128"/>
    </location>
</feature>
<dbReference type="Pfam" id="PF03600">
    <property type="entry name" value="CitMHS"/>
    <property type="match status" value="1"/>
</dbReference>
<keyword evidence="3" id="KW-0813">Transport</keyword>
<gene>
    <name evidence="11" type="ORF">LGLO00237_LOCUS30230</name>
</gene>
<feature type="region of interest" description="Disordered" evidence="8">
    <location>
        <begin position="223"/>
        <end position="245"/>
    </location>
</feature>
<feature type="transmembrane region" description="Helical" evidence="9">
    <location>
        <begin position="465"/>
        <end position="486"/>
    </location>
</feature>
<feature type="transmembrane region" description="Helical" evidence="9">
    <location>
        <begin position="195"/>
        <end position="214"/>
    </location>
</feature>
<dbReference type="PANTHER" id="PTHR43302:SF5">
    <property type="entry name" value="TRANSPORTER ARSB-RELATED"/>
    <property type="match status" value="1"/>
</dbReference>
<accession>A0A7S3ZBV6</accession>
<feature type="transmembrane region" description="Helical" evidence="9">
    <location>
        <begin position="47"/>
        <end position="66"/>
    </location>
</feature>
<evidence type="ECO:0000256" key="6">
    <source>
        <dbReference type="ARBA" id="ARBA00022989"/>
    </source>
</evidence>
<evidence type="ECO:0000256" key="2">
    <source>
        <dbReference type="ARBA" id="ARBA00009843"/>
    </source>
</evidence>
<dbReference type="GO" id="GO:0005886">
    <property type="term" value="C:plasma membrane"/>
    <property type="evidence" value="ECO:0007669"/>
    <property type="project" value="UniProtKB-SubCell"/>
</dbReference>
<evidence type="ECO:0000256" key="4">
    <source>
        <dbReference type="ARBA" id="ARBA00022475"/>
    </source>
</evidence>
<keyword evidence="4" id="KW-1003">Cell membrane</keyword>
<protein>
    <recommendedName>
        <fullName evidence="10">Citrate transporter-like domain-containing protein</fullName>
    </recommendedName>
</protein>
<feature type="transmembrane region" description="Helical" evidence="9">
    <location>
        <begin position="506"/>
        <end position="531"/>
    </location>
</feature>
<feature type="transmembrane region" description="Helical" evidence="9">
    <location>
        <begin position="18"/>
        <end position="35"/>
    </location>
</feature>
<evidence type="ECO:0000313" key="11">
    <source>
        <dbReference type="EMBL" id="CAE0678448.1"/>
    </source>
</evidence>
<proteinExistence type="inferred from homology"/>
<feature type="transmembrane region" description="Helical" evidence="9">
    <location>
        <begin position="551"/>
        <end position="569"/>
    </location>
</feature>
<evidence type="ECO:0000256" key="9">
    <source>
        <dbReference type="SAM" id="Phobius"/>
    </source>
</evidence>
<evidence type="ECO:0000256" key="1">
    <source>
        <dbReference type="ARBA" id="ARBA00004651"/>
    </source>
</evidence>
<dbReference type="PANTHER" id="PTHR43302">
    <property type="entry name" value="TRANSPORTER ARSB-RELATED"/>
    <property type="match status" value="1"/>
</dbReference>